<evidence type="ECO:0000259" key="1">
    <source>
        <dbReference type="Pfam" id="PF13460"/>
    </source>
</evidence>
<gene>
    <name evidence="2" type="ORF">OD750_007220</name>
</gene>
<keyword evidence="3" id="KW-1185">Reference proteome</keyword>
<protein>
    <submittedName>
        <fullName evidence="2">NAD(P)H-binding protein</fullName>
    </submittedName>
</protein>
<dbReference type="Gene3D" id="3.40.50.720">
    <property type="entry name" value="NAD(P)-binding Rossmann-like Domain"/>
    <property type="match status" value="1"/>
</dbReference>
<name>A0A9X3YKA3_9GAMM</name>
<dbReference type="RefSeq" id="WP_263543831.1">
    <property type="nucleotide sequence ID" value="NZ_JAOVZO020000008.1"/>
</dbReference>
<dbReference type="EMBL" id="JAOVZO020000008">
    <property type="protein sequence ID" value="MDC8012338.1"/>
    <property type="molecule type" value="Genomic_DNA"/>
</dbReference>
<dbReference type="PANTHER" id="PTHR15020:SF11">
    <property type="entry name" value="OS06G0360300 PROTEIN"/>
    <property type="match status" value="1"/>
</dbReference>
<dbReference type="Pfam" id="PF13460">
    <property type="entry name" value="NAD_binding_10"/>
    <property type="match status" value="1"/>
</dbReference>
<dbReference type="SUPFAM" id="SSF51735">
    <property type="entry name" value="NAD(P)-binding Rossmann-fold domains"/>
    <property type="match status" value="1"/>
</dbReference>
<sequence length="246" mass="26651">MTTLVVGASGATGRLLVKQLLDRGENVRAVVRSPDRFIETVGNHENLSVIRAGILELSDAQVAGHVDGCDALASCLGHTLSLKGMFGAPRRLVTDAVRRLCDAVKAGKPEKSVRFVLMNTAGNGNRDLHEPVSFGERCIVGLFRRLLPPHADNEDAADYLRTRIGRDDAAIQWCAVRPDSLIDEGEVTEYALHASPIRSAIFDPGKTSRINVAHFMAELATGGDAWRAWQGKMPVIYNAVSNVGER</sequence>
<dbReference type="InterPro" id="IPR036291">
    <property type="entry name" value="NAD(P)-bd_dom_sf"/>
</dbReference>
<comment type="caution">
    <text evidence="2">The sequence shown here is derived from an EMBL/GenBank/DDBJ whole genome shotgun (WGS) entry which is preliminary data.</text>
</comment>
<reference evidence="2" key="1">
    <citation type="submission" date="2023-02" db="EMBL/GenBank/DDBJ databases">
        <title>Tahibacter soli sp. nov. isolated from soil.</title>
        <authorList>
            <person name="Baek J.H."/>
            <person name="Lee J.K."/>
            <person name="Choi D.G."/>
            <person name="Jeon C.O."/>
        </authorList>
    </citation>
    <scope>NUCLEOTIDE SEQUENCE</scope>
    <source>
        <strain evidence="2">BL</strain>
    </source>
</reference>
<evidence type="ECO:0000313" key="2">
    <source>
        <dbReference type="EMBL" id="MDC8012338.1"/>
    </source>
</evidence>
<accession>A0A9X3YKA3</accession>
<feature type="domain" description="NAD(P)-binding" evidence="1">
    <location>
        <begin position="7"/>
        <end position="220"/>
    </location>
</feature>
<dbReference type="AlphaFoldDB" id="A0A9X3YKA3"/>
<dbReference type="PANTHER" id="PTHR15020">
    <property type="entry name" value="FLAVIN REDUCTASE-RELATED"/>
    <property type="match status" value="1"/>
</dbReference>
<dbReference type="Proteomes" id="UP001139971">
    <property type="component" value="Unassembled WGS sequence"/>
</dbReference>
<evidence type="ECO:0000313" key="3">
    <source>
        <dbReference type="Proteomes" id="UP001139971"/>
    </source>
</evidence>
<dbReference type="InterPro" id="IPR016040">
    <property type="entry name" value="NAD(P)-bd_dom"/>
</dbReference>
<organism evidence="2 3">
    <name type="scientific">Tahibacter soli</name>
    <dbReference type="NCBI Taxonomy" id="2983605"/>
    <lineage>
        <taxon>Bacteria</taxon>
        <taxon>Pseudomonadati</taxon>
        <taxon>Pseudomonadota</taxon>
        <taxon>Gammaproteobacteria</taxon>
        <taxon>Lysobacterales</taxon>
        <taxon>Rhodanobacteraceae</taxon>
        <taxon>Tahibacter</taxon>
    </lineage>
</organism>
<proteinExistence type="predicted"/>